<dbReference type="AlphaFoldDB" id="A0A5N0T8R3"/>
<dbReference type="Proteomes" id="UP000325372">
    <property type="component" value="Unassembled WGS sequence"/>
</dbReference>
<dbReference type="RefSeq" id="WP_150864073.1">
    <property type="nucleotide sequence ID" value="NZ_VYXP01000005.1"/>
</dbReference>
<sequence>MRHRLALALFLAALAVMPAAAQDEPTWRRVDPANLVFIGMNEGQVVLELNPAFAPETTARFRTLVESDFYRGLSFYRVIDGFVAQAGDESDISGETPDKGLPPEFEREFDPDLPWTPVQKPDLFAPETGFSDGFAVGRDGKTVWLSHCPGAVAMARGNEPNSGQTDFYIVIGQAPRYLDRNLTIFARVIDGMDVVQKIQRGDRDENGIITNELARSRIGRMRMGYQLEEDERLEYYVMNTADAAFRDYVESRRDRRHEFFDHRPPKVLDVCQVPIPSRAEKVSVLSRRVQP</sequence>
<name>A0A5N0T8R3_9GAMM</name>
<accession>A0A5N0T8R3</accession>
<dbReference type="PANTHER" id="PTHR43246">
    <property type="entry name" value="PEPTIDYL-PROLYL CIS-TRANS ISOMERASE CYP38, CHLOROPLASTIC"/>
    <property type="match status" value="1"/>
</dbReference>
<evidence type="ECO:0000256" key="3">
    <source>
        <dbReference type="ARBA" id="ARBA00023235"/>
    </source>
</evidence>
<gene>
    <name evidence="6" type="ORF">F3N42_08880</name>
</gene>
<evidence type="ECO:0000256" key="1">
    <source>
        <dbReference type="ARBA" id="ARBA00013194"/>
    </source>
</evidence>
<dbReference type="PROSITE" id="PS50072">
    <property type="entry name" value="CSA_PPIASE_2"/>
    <property type="match status" value="1"/>
</dbReference>
<keyword evidence="2" id="KW-0697">Rotamase</keyword>
<dbReference type="EC" id="5.2.1.8" evidence="1"/>
<dbReference type="InterPro" id="IPR044665">
    <property type="entry name" value="E_coli_cyclophilin_A-like"/>
</dbReference>
<dbReference type="SUPFAM" id="SSF50891">
    <property type="entry name" value="Cyclophilin-like"/>
    <property type="match status" value="1"/>
</dbReference>
<evidence type="ECO:0000256" key="4">
    <source>
        <dbReference type="SAM" id="SignalP"/>
    </source>
</evidence>
<feature type="signal peptide" evidence="4">
    <location>
        <begin position="1"/>
        <end position="21"/>
    </location>
</feature>
<comment type="caution">
    <text evidence="6">The sequence shown here is derived from an EMBL/GenBank/DDBJ whole genome shotgun (WGS) entry which is preliminary data.</text>
</comment>
<feature type="domain" description="PPIase cyclophilin-type" evidence="5">
    <location>
        <begin position="32"/>
        <end position="220"/>
    </location>
</feature>
<dbReference type="Pfam" id="PF00160">
    <property type="entry name" value="Pro_isomerase"/>
    <property type="match status" value="1"/>
</dbReference>
<keyword evidence="3 6" id="KW-0413">Isomerase</keyword>
<proteinExistence type="predicted"/>
<evidence type="ECO:0000313" key="7">
    <source>
        <dbReference type="Proteomes" id="UP000325372"/>
    </source>
</evidence>
<organism evidence="6 7">
    <name type="scientific">Marinihelvus fidelis</name>
    <dbReference type="NCBI Taxonomy" id="2613842"/>
    <lineage>
        <taxon>Bacteria</taxon>
        <taxon>Pseudomonadati</taxon>
        <taxon>Pseudomonadota</taxon>
        <taxon>Gammaproteobacteria</taxon>
        <taxon>Chromatiales</taxon>
        <taxon>Wenzhouxiangellaceae</taxon>
        <taxon>Marinihelvus</taxon>
    </lineage>
</organism>
<feature type="chain" id="PRO_5024361683" description="peptidylprolyl isomerase" evidence="4">
    <location>
        <begin position="22"/>
        <end position="291"/>
    </location>
</feature>
<dbReference type="EMBL" id="VYXP01000005">
    <property type="protein sequence ID" value="KAA9131423.1"/>
    <property type="molecule type" value="Genomic_DNA"/>
</dbReference>
<keyword evidence="4" id="KW-0732">Signal</keyword>
<dbReference type="InterPro" id="IPR029000">
    <property type="entry name" value="Cyclophilin-like_dom_sf"/>
</dbReference>
<dbReference type="Gene3D" id="2.40.100.10">
    <property type="entry name" value="Cyclophilin-like"/>
    <property type="match status" value="1"/>
</dbReference>
<dbReference type="GO" id="GO:0003755">
    <property type="term" value="F:peptidyl-prolyl cis-trans isomerase activity"/>
    <property type="evidence" value="ECO:0007669"/>
    <property type="project" value="UniProtKB-KW"/>
</dbReference>
<protein>
    <recommendedName>
        <fullName evidence="1">peptidylprolyl isomerase</fullName>
        <ecNumber evidence="1">5.2.1.8</ecNumber>
    </recommendedName>
</protein>
<keyword evidence="7" id="KW-1185">Reference proteome</keyword>
<evidence type="ECO:0000313" key="6">
    <source>
        <dbReference type="EMBL" id="KAA9131423.1"/>
    </source>
</evidence>
<evidence type="ECO:0000256" key="2">
    <source>
        <dbReference type="ARBA" id="ARBA00023110"/>
    </source>
</evidence>
<evidence type="ECO:0000259" key="5">
    <source>
        <dbReference type="PROSITE" id="PS50072"/>
    </source>
</evidence>
<dbReference type="InterPro" id="IPR002130">
    <property type="entry name" value="Cyclophilin-type_PPIase_dom"/>
</dbReference>
<reference evidence="6 7" key="1">
    <citation type="submission" date="2019-09" db="EMBL/GenBank/DDBJ databases">
        <title>Wenzhouxiangella sp. Genome sequencing and assembly.</title>
        <authorList>
            <person name="Zhang R."/>
        </authorList>
    </citation>
    <scope>NUCLEOTIDE SEQUENCE [LARGE SCALE GENOMIC DNA]</scope>
    <source>
        <strain evidence="6 7">W260</strain>
    </source>
</reference>